<evidence type="ECO:0000256" key="5">
    <source>
        <dbReference type="ARBA" id="ARBA00022737"/>
    </source>
</evidence>
<evidence type="ECO:0000256" key="11">
    <source>
        <dbReference type="ARBA" id="ARBA00062268"/>
    </source>
</evidence>
<name>A0A091CV28_FUKDA</name>
<evidence type="ECO:0000256" key="8">
    <source>
        <dbReference type="ARBA" id="ARBA00042071"/>
    </source>
</evidence>
<dbReference type="PROSITE" id="PS00295">
    <property type="entry name" value="ARRESTINS"/>
    <property type="match status" value="1"/>
</dbReference>
<dbReference type="InterPro" id="IPR045160">
    <property type="entry name" value="ATG16"/>
</dbReference>
<dbReference type="InterPro" id="IPR015943">
    <property type="entry name" value="WD40/YVTN_repeat-like_dom_sf"/>
</dbReference>
<feature type="coiled-coil region" evidence="13">
    <location>
        <begin position="82"/>
        <end position="230"/>
    </location>
</feature>
<evidence type="ECO:0000313" key="16">
    <source>
        <dbReference type="EMBL" id="KFO21550.1"/>
    </source>
</evidence>
<dbReference type="GO" id="GO:0000045">
    <property type="term" value="P:autophagosome assembly"/>
    <property type="evidence" value="ECO:0007669"/>
    <property type="project" value="InterPro"/>
</dbReference>
<evidence type="ECO:0000256" key="13">
    <source>
        <dbReference type="SAM" id="Coils"/>
    </source>
</evidence>
<dbReference type="FunFam" id="2.60.40.640:FF:000011">
    <property type="entry name" value="S-arrestin isoform X2"/>
    <property type="match status" value="1"/>
</dbReference>
<dbReference type="InterPro" id="IPR013923">
    <property type="entry name" value="Autophagy-rel_prot_16_dom"/>
</dbReference>
<dbReference type="InterPro" id="IPR011022">
    <property type="entry name" value="Arrestin_C-like"/>
</dbReference>
<keyword evidence="5" id="KW-0677">Repeat</keyword>
<feature type="region of interest" description="Disordered" evidence="14">
    <location>
        <begin position="1015"/>
        <end position="1058"/>
    </location>
</feature>
<dbReference type="GO" id="GO:0007165">
    <property type="term" value="P:signal transduction"/>
    <property type="evidence" value="ECO:0007669"/>
    <property type="project" value="InterPro"/>
</dbReference>
<dbReference type="InterPro" id="IPR014753">
    <property type="entry name" value="Arrestin_N"/>
</dbReference>
<dbReference type="InterPro" id="IPR014756">
    <property type="entry name" value="Ig_E-set"/>
</dbReference>
<evidence type="ECO:0000256" key="10">
    <source>
        <dbReference type="ARBA" id="ARBA00045992"/>
    </source>
</evidence>
<feature type="repeat" description="WD" evidence="12">
    <location>
        <begin position="479"/>
        <end position="501"/>
    </location>
</feature>
<dbReference type="GO" id="GO:0034045">
    <property type="term" value="C:phagophore assembly site membrane"/>
    <property type="evidence" value="ECO:0007669"/>
    <property type="project" value="TreeGrafter"/>
</dbReference>
<keyword evidence="17" id="KW-1185">Reference proteome</keyword>
<feature type="region of interest" description="Disordered" evidence="14">
    <location>
        <begin position="591"/>
        <end position="619"/>
    </location>
</feature>
<feature type="repeat" description="WD" evidence="12">
    <location>
        <begin position="379"/>
        <end position="420"/>
    </location>
</feature>
<dbReference type="InterPro" id="IPR036322">
    <property type="entry name" value="WD40_repeat_dom_sf"/>
</dbReference>
<comment type="subcellular location">
    <subcellularLocation>
        <location evidence="1">Cell projection</location>
        <location evidence="1">Cilium</location>
        <location evidence="1">Photoreceptor outer segment</location>
    </subcellularLocation>
</comment>
<dbReference type="Pfam" id="PF00400">
    <property type="entry name" value="WD40"/>
    <property type="match status" value="4"/>
</dbReference>
<dbReference type="PROSITE" id="PS00678">
    <property type="entry name" value="WD_REPEATS_1"/>
    <property type="match status" value="2"/>
</dbReference>
<feature type="repeat" description="WD" evidence="12">
    <location>
        <begin position="421"/>
        <end position="462"/>
    </location>
</feature>
<dbReference type="PANTHER" id="PTHR19878">
    <property type="entry name" value="AUTOPHAGY PROTEIN 16-LIKE"/>
    <property type="match status" value="1"/>
</dbReference>
<dbReference type="SMART" id="SM01017">
    <property type="entry name" value="Arrestin_C"/>
    <property type="match status" value="1"/>
</dbReference>
<dbReference type="InterPro" id="IPR020472">
    <property type="entry name" value="WD40_PAC1"/>
</dbReference>
<dbReference type="InterPro" id="IPR017864">
    <property type="entry name" value="Arrestin_CS"/>
</dbReference>
<dbReference type="Gene3D" id="2.60.40.840">
    <property type="match status" value="1"/>
</dbReference>
<evidence type="ECO:0000256" key="7">
    <source>
        <dbReference type="ARBA" id="ARBA00041305"/>
    </source>
</evidence>
<sequence length="1058" mass="118257">MSSGLRAADFPRWKRHIAEELRRRDRLQRQAFEEIILQYNKLLEKSDLHSVLAQKLQAEKHDVPNRHEISPGHDGTWNDSQLQEMAQLRIKHQEELTELHKKRGELAQLVIDLNNQMQQKDREIQMNEAKITECLQTISELETECLELRSKLQDLEIATQTLKDEYDALQITFTALEEKLRKTAEENQELVTRWMAEKAQEANRLNAENEKDSRRRQARLQKELAEAAKEPLPVEQDDDIEVIVDEPSDHTEETSPVRGISRAASKRLSQPAGGLLDSITNIFGLSDSPLLGHHSSDAARRRSVSSFPVSQDATVDAHPGPGKDVRVPTAALCVFDAHDGEVNAVQFSPGSRLLATGGMDRRVKLWEVFGDKCEFKGALSGSNAGITSIEFDSAGAYLLAASNDFASRIWTVDDYRLRHTLTGHSGKVLSAKFLLDNARIVSGSHDRTLKLWDLRSKVCIKTVFAGSSCNDIVCTEQCVMSGHFDKKIRFWDIRSESVVREMELLGKITALDLNPERTELLSCSRDDLLKVIDLRTSTVRQTFSAPGFKCGSDWTRVVFSPDGSYVVAGSAEGSLYVWSVLTGKVEKTLSKHHRRGETLQKRTDKQFRSEPPGTHPPTVTRVAHSQACPQNIFEPTCHFSSLCALTYISRWENLPGTDNMAASTKSNKSHVIFKKISRDKSVTIYLGKRDYIDHISKVEPVDGVVLVDPELVKGKKVFVTLTCAFRYGQEDVDVIGLSFRRDLYFSRVQVYPPVGAASAPTRLQESLLKKLGAHTYPFLLTFPDYLPCSVMLQPAPQDSGKCCGVDFEVKAFATDNADCEEDKIPKKSCVRLLIRKVQHAPPEMGPQPCAEAAWQFFMSDKPLQLTVSLSKEIFFHGEPIPVTVTVTNNTEKTVKKIKVLVEQVANVVLYSSDYYIKPVAMEEAQEKVPPNSTLTKTLTLAPLLANNRERRGIALDGKIKHEDTNLASSTIIKEGIDRTILGILVSYQIKVKLTVSGFLGELTSSEVATEVPFRLMHPQPEDPGPLVAPLRSLPRTRPVHPVRKGGTHDGPGFSEVTF</sequence>
<feature type="region of interest" description="Disordered" evidence="14">
    <location>
        <begin position="247"/>
        <end position="267"/>
    </location>
</feature>
<keyword evidence="13" id="KW-0175">Coiled coil</keyword>
<dbReference type="CDD" id="cd22887">
    <property type="entry name" value="Atg16_CCD"/>
    <property type="match status" value="1"/>
</dbReference>
<dbReference type="Pfam" id="PF00339">
    <property type="entry name" value="Arrestin_N"/>
    <property type="match status" value="1"/>
</dbReference>
<evidence type="ECO:0000256" key="6">
    <source>
        <dbReference type="ARBA" id="ARBA00040206"/>
    </source>
</evidence>
<dbReference type="PRINTS" id="PR00309">
    <property type="entry name" value="ARRESTIN"/>
</dbReference>
<comment type="similarity">
    <text evidence="3">Belongs to the WD repeat ATG16 family.</text>
</comment>
<evidence type="ECO:0000259" key="15">
    <source>
        <dbReference type="SMART" id="SM01017"/>
    </source>
</evidence>
<dbReference type="SUPFAM" id="SSF81296">
    <property type="entry name" value="E set domains"/>
    <property type="match status" value="2"/>
</dbReference>
<dbReference type="CDD" id="cd00200">
    <property type="entry name" value="WD40"/>
    <property type="match status" value="1"/>
</dbReference>
<dbReference type="STRING" id="885580.ENSFDAP00000009391"/>
<dbReference type="GO" id="GO:0034274">
    <property type="term" value="C:Atg12-Atg5-Atg16 complex"/>
    <property type="evidence" value="ECO:0007669"/>
    <property type="project" value="TreeGrafter"/>
</dbReference>
<dbReference type="InterPro" id="IPR001680">
    <property type="entry name" value="WD40_rpt"/>
</dbReference>
<dbReference type="InterPro" id="IPR000698">
    <property type="entry name" value="Arrestin"/>
</dbReference>
<accession>A0A091CV28</accession>
<dbReference type="eggNOG" id="KOG0288">
    <property type="taxonomic scope" value="Eukaryota"/>
</dbReference>
<dbReference type="Pfam" id="PF08614">
    <property type="entry name" value="ATG16"/>
    <property type="match status" value="1"/>
</dbReference>
<evidence type="ECO:0000256" key="4">
    <source>
        <dbReference type="ARBA" id="ARBA00022574"/>
    </source>
</evidence>
<dbReference type="Pfam" id="PF02752">
    <property type="entry name" value="Arrestin_C"/>
    <property type="match status" value="1"/>
</dbReference>
<dbReference type="InterPro" id="IPR019775">
    <property type="entry name" value="WD40_repeat_CS"/>
</dbReference>
<feature type="repeat" description="WD" evidence="12">
    <location>
        <begin position="557"/>
        <end position="588"/>
    </location>
</feature>
<protein>
    <recommendedName>
        <fullName evidence="6">S-arrestin</fullName>
    </recommendedName>
    <alternativeName>
        <fullName evidence="9">48 kDa protein</fullName>
    </alternativeName>
    <alternativeName>
        <fullName evidence="8">Retinal S-antigen</fullName>
    </alternativeName>
    <alternativeName>
        <fullName evidence="7">Rod photoreceptor arrestin</fullName>
    </alternativeName>
</protein>
<comment type="similarity">
    <text evidence="2">Belongs to the arrestin family.</text>
</comment>
<dbReference type="Proteomes" id="UP000028990">
    <property type="component" value="Unassembled WGS sequence"/>
</dbReference>
<proteinExistence type="inferred from homology"/>
<feature type="repeat" description="WD" evidence="12">
    <location>
        <begin position="335"/>
        <end position="368"/>
    </location>
</feature>
<evidence type="ECO:0000256" key="3">
    <source>
        <dbReference type="ARBA" id="ARBA00009271"/>
    </source>
</evidence>
<dbReference type="InterPro" id="IPR011021">
    <property type="entry name" value="Arrestin-like_N"/>
</dbReference>
<evidence type="ECO:0000256" key="9">
    <source>
        <dbReference type="ARBA" id="ARBA00042209"/>
    </source>
</evidence>
<evidence type="ECO:0000256" key="12">
    <source>
        <dbReference type="PROSITE-ProRule" id="PRU00221"/>
    </source>
</evidence>
<dbReference type="PROSITE" id="PS50082">
    <property type="entry name" value="WD_REPEATS_2"/>
    <property type="match status" value="5"/>
</dbReference>
<organism evidence="16 17">
    <name type="scientific">Fukomys damarensis</name>
    <name type="common">Damaraland mole rat</name>
    <name type="synonym">Cryptomys damarensis</name>
    <dbReference type="NCBI Taxonomy" id="885580"/>
    <lineage>
        <taxon>Eukaryota</taxon>
        <taxon>Metazoa</taxon>
        <taxon>Chordata</taxon>
        <taxon>Craniata</taxon>
        <taxon>Vertebrata</taxon>
        <taxon>Euteleostomi</taxon>
        <taxon>Mammalia</taxon>
        <taxon>Eutheria</taxon>
        <taxon>Euarchontoglires</taxon>
        <taxon>Glires</taxon>
        <taxon>Rodentia</taxon>
        <taxon>Hystricomorpha</taxon>
        <taxon>Bathyergidae</taxon>
        <taxon>Fukomys</taxon>
    </lineage>
</organism>
<evidence type="ECO:0000256" key="2">
    <source>
        <dbReference type="ARBA" id="ARBA00005298"/>
    </source>
</evidence>
<evidence type="ECO:0000256" key="1">
    <source>
        <dbReference type="ARBA" id="ARBA00004504"/>
    </source>
</evidence>
<dbReference type="Gene3D" id="1.20.5.170">
    <property type="match status" value="1"/>
</dbReference>
<dbReference type="SMART" id="SM00320">
    <property type="entry name" value="WD40"/>
    <property type="match status" value="6"/>
</dbReference>
<comment type="subunit">
    <text evidence="11">Monomer. Homodimer. Homotetramer. Interacts with RHO (via the phosphorylated C-terminus).</text>
</comment>
<gene>
    <name evidence="16" type="ORF">H920_17066</name>
</gene>
<comment type="function">
    <text evidence="10">Binds to photoactivated, phosphorylated RHO and terminates RHO signaling via G-proteins by competing with G-proteins for the same binding site on RHO. May play a role in preventing light-dependent degeneration of retinal photoreceptor cells.</text>
</comment>
<feature type="region of interest" description="Disordered" evidence="14">
    <location>
        <begin position="302"/>
        <end position="322"/>
    </location>
</feature>
<reference evidence="16 17" key="1">
    <citation type="submission" date="2013-11" db="EMBL/GenBank/DDBJ databases">
        <title>The Damaraland mole rat (Fukomys damarensis) genome and evolution of African mole rats.</title>
        <authorList>
            <person name="Gladyshev V.N."/>
            <person name="Fang X."/>
        </authorList>
    </citation>
    <scope>NUCLEOTIDE SEQUENCE [LARGE SCALE GENOMIC DNA]</scope>
    <source>
        <tissue evidence="16">Liver</tissue>
    </source>
</reference>
<dbReference type="FunFam" id="2.130.10.10:FF:000364">
    <property type="entry name" value="Autophagy-related protein 16-1 isoform 1"/>
    <property type="match status" value="1"/>
</dbReference>
<dbReference type="PANTHER" id="PTHR19878:SF6">
    <property type="entry name" value="AUTOPHAGY-RELATED PROTEIN 16-1"/>
    <property type="match status" value="1"/>
</dbReference>
<dbReference type="FunFam" id="1.20.5.170:FF:000039">
    <property type="entry name" value="Autophagy-related protein 16-1 isoform 1"/>
    <property type="match status" value="1"/>
</dbReference>
<dbReference type="GO" id="GO:0000421">
    <property type="term" value="C:autophagosome membrane"/>
    <property type="evidence" value="ECO:0007669"/>
    <property type="project" value="TreeGrafter"/>
</dbReference>
<dbReference type="InterPro" id="IPR014752">
    <property type="entry name" value="Arrestin-like_C"/>
</dbReference>
<dbReference type="GO" id="GO:0001750">
    <property type="term" value="C:photoreceptor outer segment"/>
    <property type="evidence" value="ECO:0007669"/>
    <property type="project" value="UniProtKB-SubCell"/>
</dbReference>
<dbReference type="PROSITE" id="PS50294">
    <property type="entry name" value="WD_REPEATS_REGION"/>
    <property type="match status" value="3"/>
</dbReference>
<dbReference type="Gene3D" id="2.130.10.10">
    <property type="entry name" value="YVTN repeat-like/Quinoprotein amine dehydrogenase"/>
    <property type="match status" value="1"/>
</dbReference>
<dbReference type="Gene3D" id="2.60.40.640">
    <property type="match status" value="1"/>
</dbReference>
<dbReference type="SUPFAM" id="SSF50978">
    <property type="entry name" value="WD40 repeat-like"/>
    <property type="match status" value="1"/>
</dbReference>
<feature type="compositionally biased region" description="Basic and acidic residues" evidence="14">
    <location>
        <begin position="596"/>
        <end position="608"/>
    </location>
</feature>
<dbReference type="AlphaFoldDB" id="A0A091CV28"/>
<dbReference type="FunFam" id="2.60.40.840:FF:000002">
    <property type="entry name" value="Arrestin 3"/>
    <property type="match status" value="1"/>
</dbReference>
<evidence type="ECO:0000256" key="14">
    <source>
        <dbReference type="SAM" id="MobiDB-lite"/>
    </source>
</evidence>
<dbReference type="EMBL" id="KN124366">
    <property type="protein sequence ID" value="KFO21550.1"/>
    <property type="molecule type" value="Genomic_DNA"/>
</dbReference>
<dbReference type="PRINTS" id="PR00320">
    <property type="entry name" value="GPROTEINBRPT"/>
</dbReference>
<feature type="domain" description="Arrestin C-terminal-like" evidence="15">
    <location>
        <begin position="859"/>
        <end position="1020"/>
    </location>
</feature>
<evidence type="ECO:0000313" key="17">
    <source>
        <dbReference type="Proteomes" id="UP000028990"/>
    </source>
</evidence>
<keyword evidence="4 12" id="KW-0853">WD repeat</keyword>
<dbReference type="GO" id="GO:0043495">
    <property type="term" value="F:protein-membrane adaptor activity"/>
    <property type="evidence" value="ECO:0007669"/>
    <property type="project" value="TreeGrafter"/>
</dbReference>